<accession>A0A6L5Z2P0</accession>
<name>A0A6L5Z2P0_9RHOB</name>
<organism evidence="2 3">
    <name type="scientific">Halovulum marinum</name>
    <dbReference type="NCBI Taxonomy" id="2662447"/>
    <lineage>
        <taxon>Bacteria</taxon>
        <taxon>Pseudomonadati</taxon>
        <taxon>Pseudomonadota</taxon>
        <taxon>Alphaproteobacteria</taxon>
        <taxon>Rhodobacterales</taxon>
        <taxon>Paracoccaceae</taxon>
        <taxon>Halovulum</taxon>
    </lineage>
</organism>
<dbReference type="PROSITE" id="PS50943">
    <property type="entry name" value="HTH_CROC1"/>
    <property type="match status" value="1"/>
</dbReference>
<proteinExistence type="predicted"/>
<sequence length="75" mass="7976">MDTVKIGDVVRLERARQGMTQAGLAERAEVSKGRIEAIENHRGLELGLGRVVAILDALGLELRIHEKAGSTATAG</sequence>
<gene>
    <name evidence="2" type="ORF">GE300_14610</name>
</gene>
<dbReference type="Proteomes" id="UP000474957">
    <property type="component" value="Unassembled WGS sequence"/>
</dbReference>
<protein>
    <submittedName>
        <fullName evidence="2">Helix-turn-helix domain-containing protein</fullName>
    </submittedName>
</protein>
<dbReference type="SUPFAM" id="SSF47413">
    <property type="entry name" value="lambda repressor-like DNA-binding domains"/>
    <property type="match status" value="1"/>
</dbReference>
<evidence type="ECO:0000313" key="2">
    <source>
        <dbReference type="EMBL" id="MSU90833.1"/>
    </source>
</evidence>
<dbReference type="Gene3D" id="1.10.260.40">
    <property type="entry name" value="lambda repressor-like DNA-binding domains"/>
    <property type="match status" value="1"/>
</dbReference>
<reference evidence="2 3" key="1">
    <citation type="submission" date="2019-10" db="EMBL/GenBank/DDBJ databases">
        <title>Cognatihalovulum marinum gen. nov. sp. nov., a new member of the family Rhodobacteraceae isolated from deep seawater of the Northwest Indian Ocean.</title>
        <authorList>
            <person name="Ruan C."/>
            <person name="Wang J."/>
            <person name="Zheng X."/>
            <person name="Song L."/>
            <person name="Zhu Y."/>
            <person name="Huang Y."/>
            <person name="Lu Z."/>
            <person name="Du W."/>
            <person name="Huang L."/>
            <person name="Dai X."/>
        </authorList>
    </citation>
    <scope>NUCLEOTIDE SEQUENCE [LARGE SCALE GENOMIC DNA]</scope>
    <source>
        <strain evidence="2 3">2CG4</strain>
    </source>
</reference>
<dbReference type="EMBL" id="WIND01000013">
    <property type="protein sequence ID" value="MSU90833.1"/>
    <property type="molecule type" value="Genomic_DNA"/>
</dbReference>
<dbReference type="GO" id="GO:0003677">
    <property type="term" value="F:DNA binding"/>
    <property type="evidence" value="ECO:0007669"/>
    <property type="project" value="InterPro"/>
</dbReference>
<dbReference type="AlphaFoldDB" id="A0A6L5Z2P0"/>
<evidence type="ECO:0000259" key="1">
    <source>
        <dbReference type="PROSITE" id="PS50943"/>
    </source>
</evidence>
<keyword evidence="3" id="KW-1185">Reference proteome</keyword>
<dbReference type="InterPro" id="IPR010982">
    <property type="entry name" value="Lambda_DNA-bd_dom_sf"/>
</dbReference>
<dbReference type="RefSeq" id="WP_154447386.1">
    <property type="nucleotide sequence ID" value="NZ_WIND01000013.1"/>
</dbReference>
<dbReference type="SMART" id="SM00530">
    <property type="entry name" value="HTH_XRE"/>
    <property type="match status" value="1"/>
</dbReference>
<dbReference type="CDD" id="cd00093">
    <property type="entry name" value="HTH_XRE"/>
    <property type="match status" value="1"/>
</dbReference>
<feature type="domain" description="HTH cro/C1-type" evidence="1">
    <location>
        <begin position="10"/>
        <end position="65"/>
    </location>
</feature>
<evidence type="ECO:0000313" key="3">
    <source>
        <dbReference type="Proteomes" id="UP000474957"/>
    </source>
</evidence>
<comment type="caution">
    <text evidence="2">The sequence shown here is derived from an EMBL/GenBank/DDBJ whole genome shotgun (WGS) entry which is preliminary data.</text>
</comment>
<dbReference type="Pfam" id="PF13560">
    <property type="entry name" value="HTH_31"/>
    <property type="match status" value="1"/>
</dbReference>
<dbReference type="InterPro" id="IPR001387">
    <property type="entry name" value="Cro/C1-type_HTH"/>
</dbReference>